<dbReference type="EC" id="3.4.21.89" evidence="3 8"/>
<organism evidence="10 11">
    <name type="scientific">Pedosphaera parvula (strain Ellin514)</name>
    <dbReference type="NCBI Taxonomy" id="320771"/>
    <lineage>
        <taxon>Bacteria</taxon>
        <taxon>Pseudomonadati</taxon>
        <taxon>Verrucomicrobiota</taxon>
        <taxon>Pedosphaerae</taxon>
        <taxon>Pedosphaerales</taxon>
        <taxon>Pedosphaeraceae</taxon>
        <taxon>Pedosphaera</taxon>
    </lineage>
</organism>
<dbReference type="EMBL" id="ABOX02000048">
    <property type="protein sequence ID" value="EEF58183.1"/>
    <property type="molecule type" value="Genomic_DNA"/>
</dbReference>
<evidence type="ECO:0000259" key="9">
    <source>
        <dbReference type="Pfam" id="PF10502"/>
    </source>
</evidence>
<dbReference type="Pfam" id="PF10502">
    <property type="entry name" value="Peptidase_S26"/>
    <property type="match status" value="1"/>
</dbReference>
<evidence type="ECO:0000256" key="2">
    <source>
        <dbReference type="ARBA" id="ARBA00009370"/>
    </source>
</evidence>
<evidence type="ECO:0000256" key="4">
    <source>
        <dbReference type="ARBA" id="ARBA00019232"/>
    </source>
</evidence>
<evidence type="ECO:0000313" key="10">
    <source>
        <dbReference type="EMBL" id="EEF58183.1"/>
    </source>
</evidence>
<evidence type="ECO:0000256" key="3">
    <source>
        <dbReference type="ARBA" id="ARBA00013208"/>
    </source>
</evidence>
<dbReference type="GO" id="GO:0016020">
    <property type="term" value="C:membrane"/>
    <property type="evidence" value="ECO:0007669"/>
    <property type="project" value="UniProtKB-SubCell"/>
</dbReference>
<dbReference type="NCBIfam" id="TIGR02227">
    <property type="entry name" value="sigpep_I_bact"/>
    <property type="match status" value="1"/>
</dbReference>
<dbReference type="STRING" id="320771.Cflav_PD1383"/>
<comment type="similarity">
    <text evidence="2 8">Belongs to the peptidase S26 family.</text>
</comment>
<name>B9XPR0_PEDPL</name>
<dbReference type="GO" id="GO:0006465">
    <property type="term" value="P:signal peptide processing"/>
    <property type="evidence" value="ECO:0007669"/>
    <property type="project" value="InterPro"/>
</dbReference>
<keyword evidence="11" id="KW-1185">Reference proteome</keyword>
<protein>
    <recommendedName>
        <fullName evidence="4 8">Signal peptidase I</fullName>
        <ecNumber evidence="3 8">3.4.21.89</ecNumber>
    </recommendedName>
</protein>
<proteinExistence type="inferred from homology"/>
<reference evidence="10 11" key="1">
    <citation type="journal article" date="2011" name="J. Bacteriol.">
        <title>Genome sequence of 'Pedosphaera parvula' Ellin514, an aerobic Verrucomicrobial isolate from pasture soil.</title>
        <authorList>
            <person name="Kant R."/>
            <person name="van Passel M.W."/>
            <person name="Sangwan P."/>
            <person name="Palva A."/>
            <person name="Lucas S."/>
            <person name="Copeland A."/>
            <person name="Lapidus A."/>
            <person name="Glavina Del Rio T."/>
            <person name="Dalin E."/>
            <person name="Tice H."/>
            <person name="Bruce D."/>
            <person name="Goodwin L."/>
            <person name="Pitluck S."/>
            <person name="Chertkov O."/>
            <person name="Larimer F.W."/>
            <person name="Land M.L."/>
            <person name="Hauser L."/>
            <person name="Brettin T.S."/>
            <person name="Detter J.C."/>
            <person name="Han S."/>
            <person name="de Vos W.M."/>
            <person name="Janssen P.H."/>
            <person name="Smidt H."/>
        </authorList>
    </citation>
    <scope>NUCLEOTIDE SEQUENCE [LARGE SCALE GENOMIC DNA]</scope>
    <source>
        <strain evidence="10 11">Ellin514</strain>
    </source>
</reference>
<dbReference type="PROSITE" id="PS00501">
    <property type="entry name" value="SPASE_I_1"/>
    <property type="match status" value="1"/>
</dbReference>
<comment type="catalytic activity">
    <reaction evidence="1 8">
        <text>Cleavage of hydrophobic, N-terminal signal or leader sequences from secreted and periplasmic proteins.</text>
        <dbReference type="EC" id="3.4.21.89"/>
    </reaction>
</comment>
<dbReference type="Proteomes" id="UP000003688">
    <property type="component" value="Unassembled WGS sequence"/>
</dbReference>
<keyword evidence="5 8" id="KW-0645">Protease</keyword>
<dbReference type="Gene3D" id="2.10.109.10">
    <property type="entry name" value="Umud Fragment, subunit A"/>
    <property type="match status" value="1"/>
</dbReference>
<keyword evidence="8" id="KW-0472">Membrane</keyword>
<gene>
    <name evidence="10" type="ORF">Cflav_PD1383</name>
</gene>
<feature type="active site" evidence="7">
    <location>
        <position position="61"/>
    </location>
</feature>
<dbReference type="GO" id="GO:0009003">
    <property type="term" value="F:signal peptidase activity"/>
    <property type="evidence" value="ECO:0007669"/>
    <property type="project" value="UniProtKB-EC"/>
</dbReference>
<evidence type="ECO:0000256" key="7">
    <source>
        <dbReference type="PIRSR" id="PIRSR600223-1"/>
    </source>
</evidence>
<dbReference type="InterPro" id="IPR019758">
    <property type="entry name" value="Pept_S26A_signal_pept_1_CS"/>
</dbReference>
<feature type="domain" description="Peptidase S26" evidence="9">
    <location>
        <begin position="36"/>
        <end position="182"/>
    </location>
</feature>
<dbReference type="PROSITE" id="PS00761">
    <property type="entry name" value="SPASE_I_3"/>
    <property type="match status" value="1"/>
</dbReference>
<sequence>MKDTDSIAAKSKTERPRFRLFRFVPESRQFLLILCIFLASIGSYFLISRFLIMAVEIKGVSMNPTLIDGDRYLLYRCTYFWRTPRKGEIVVIKDPQDHGLSIKRIVALPEDTVEIRRDGVYVNQYKLSEPYLSPSAVKASGETPVSPTKLGKNSYFVLGDNRSKSFDSRYYGAVQRHEILGYISK</sequence>
<evidence type="ECO:0000256" key="8">
    <source>
        <dbReference type="RuleBase" id="RU362042"/>
    </source>
</evidence>
<keyword evidence="8" id="KW-0812">Transmembrane</keyword>
<dbReference type="InterPro" id="IPR019756">
    <property type="entry name" value="Pept_S26A_signal_pept_1_Ser-AS"/>
</dbReference>
<evidence type="ECO:0000256" key="6">
    <source>
        <dbReference type="ARBA" id="ARBA00022801"/>
    </source>
</evidence>
<evidence type="ECO:0000256" key="1">
    <source>
        <dbReference type="ARBA" id="ARBA00000677"/>
    </source>
</evidence>
<dbReference type="PANTHER" id="PTHR43390">
    <property type="entry name" value="SIGNAL PEPTIDASE I"/>
    <property type="match status" value="1"/>
</dbReference>
<dbReference type="InterPro" id="IPR000223">
    <property type="entry name" value="Pept_S26A_signal_pept_1"/>
</dbReference>
<keyword evidence="8" id="KW-1133">Transmembrane helix</keyword>
<comment type="subcellular location">
    <subcellularLocation>
        <location evidence="8">Membrane</location>
        <topology evidence="8">Single-pass type II membrane protein</topology>
    </subcellularLocation>
</comment>
<dbReference type="CDD" id="cd06530">
    <property type="entry name" value="S26_SPase_I"/>
    <property type="match status" value="1"/>
</dbReference>
<keyword evidence="6 8" id="KW-0378">Hydrolase</keyword>
<dbReference type="InterPro" id="IPR019533">
    <property type="entry name" value="Peptidase_S26"/>
</dbReference>
<evidence type="ECO:0000313" key="11">
    <source>
        <dbReference type="Proteomes" id="UP000003688"/>
    </source>
</evidence>
<feature type="transmembrane region" description="Helical" evidence="8">
    <location>
        <begin position="30"/>
        <end position="52"/>
    </location>
</feature>
<dbReference type="SUPFAM" id="SSF51306">
    <property type="entry name" value="LexA/Signal peptidase"/>
    <property type="match status" value="1"/>
</dbReference>
<dbReference type="AlphaFoldDB" id="B9XPR0"/>
<dbReference type="GO" id="GO:0004252">
    <property type="term" value="F:serine-type endopeptidase activity"/>
    <property type="evidence" value="ECO:0007669"/>
    <property type="project" value="InterPro"/>
</dbReference>
<dbReference type="PANTHER" id="PTHR43390:SF1">
    <property type="entry name" value="CHLOROPLAST PROCESSING PEPTIDASE"/>
    <property type="match status" value="1"/>
</dbReference>
<dbReference type="PRINTS" id="PR00727">
    <property type="entry name" value="LEADERPTASE"/>
</dbReference>
<dbReference type="InterPro" id="IPR036286">
    <property type="entry name" value="LexA/Signal_pep-like_sf"/>
</dbReference>
<feature type="active site" evidence="7">
    <location>
        <position position="103"/>
    </location>
</feature>
<comment type="caution">
    <text evidence="10">The sequence shown here is derived from an EMBL/GenBank/DDBJ whole genome shotgun (WGS) entry which is preliminary data.</text>
</comment>
<evidence type="ECO:0000256" key="5">
    <source>
        <dbReference type="ARBA" id="ARBA00022670"/>
    </source>
</evidence>
<accession>B9XPR0</accession>